<reference evidence="5" key="1">
    <citation type="submission" date="2016-10" db="EMBL/GenBank/DDBJ databases">
        <authorList>
            <person name="Varghese N."/>
            <person name="Submissions S."/>
        </authorList>
    </citation>
    <scope>NUCLEOTIDE SEQUENCE [LARGE SCALE GENOMIC DNA]</scope>
    <source>
        <strain evidence="5">DSM 22017</strain>
    </source>
</reference>
<feature type="domain" description="Galactosyltransferase C-terminal" evidence="3">
    <location>
        <begin position="145"/>
        <end position="200"/>
    </location>
</feature>
<dbReference type="GO" id="GO:0016740">
    <property type="term" value="F:transferase activity"/>
    <property type="evidence" value="ECO:0007669"/>
    <property type="project" value="UniProtKB-KW"/>
</dbReference>
<dbReference type="PANTHER" id="PTHR43685:SF3">
    <property type="entry name" value="SLR2126 PROTEIN"/>
    <property type="match status" value="1"/>
</dbReference>
<dbReference type="SUPFAM" id="SSF53448">
    <property type="entry name" value="Nucleotide-diphospho-sugar transferases"/>
    <property type="match status" value="1"/>
</dbReference>
<dbReference type="STRING" id="402596.SAMN04489844_0825"/>
<dbReference type="Pfam" id="PF00535">
    <property type="entry name" value="Glycos_transf_2"/>
    <property type="match status" value="1"/>
</dbReference>
<evidence type="ECO:0000259" key="3">
    <source>
        <dbReference type="Pfam" id="PF02709"/>
    </source>
</evidence>
<feature type="domain" description="Glycosyltransferase 2-like" evidence="2">
    <location>
        <begin position="5"/>
        <end position="134"/>
    </location>
</feature>
<evidence type="ECO:0000313" key="5">
    <source>
        <dbReference type="Proteomes" id="UP000198742"/>
    </source>
</evidence>
<dbReference type="Proteomes" id="UP000198742">
    <property type="component" value="Unassembled WGS sequence"/>
</dbReference>
<dbReference type="PANTHER" id="PTHR43685">
    <property type="entry name" value="GLYCOSYLTRANSFERASE"/>
    <property type="match status" value="1"/>
</dbReference>
<accession>A0A1H4LAN3</accession>
<dbReference type="CDD" id="cd00761">
    <property type="entry name" value="Glyco_tranf_GTA_type"/>
    <property type="match status" value="1"/>
</dbReference>
<dbReference type="AlphaFoldDB" id="A0A1H4LAN3"/>
<dbReference type="InterPro" id="IPR050834">
    <property type="entry name" value="Glycosyltransf_2"/>
</dbReference>
<protein>
    <submittedName>
        <fullName evidence="4">Glycosyltransferase, GT2 family</fullName>
    </submittedName>
</protein>
<dbReference type="Gene3D" id="3.90.550.10">
    <property type="entry name" value="Spore Coat Polysaccharide Biosynthesis Protein SpsA, Chain A"/>
    <property type="match status" value="1"/>
</dbReference>
<dbReference type="InterPro" id="IPR029044">
    <property type="entry name" value="Nucleotide-diphossugar_trans"/>
</dbReference>
<keyword evidence="1 4" id="KW-0808">Transferase</keyword>
<sequence>MMRASIVVPSRGGAARLPVLVASLRAQTVQDVEMIVVLDGDIDDSETVVRRLGADAPVRSIVFPENRGRAAALNAGFFDATGDVLIRADDDLELESDFVEHHVRLHAESSRGVIAMCKDVFPDTPYARAYGIEADEDIRSAAFATPPDRTWQWWSGNVSTTADDFRRVGGYDEDFRAYGWEDIEWGYRLHLLEREILIAPGFTTLHHGPVTSTVERLERAYASGAAFEKFVSKHGNAWPAPGPATSTWDRLVVATSRAANVRTVSYAGRALDRTIPVLPHYVAHKLVALTLQASARAGRQRAGR</sequence>
<name>A0A1H4LAN3_9ACTN</name>
<dbReference type="EMBL" id="FNRT01000002">
    <property type="protein sequence ID" value="SEB67797.1"/>
    <property type="molecule type" value="Genomic_DNA"/>
</dbReference>
<gene>
    <name evidence="4" type="ORF">SAMN04489844_0825</name>
</gene>
<keyword evidence="5" id="KW-1185">Reference proteome</keyword>
<evidence type="ECO:0000313" key="4">
    <source>
        <dbReference type="EMBL" id="SEB67797.1"/>
    </source>
</evidence>
<evidence type="ECO:0000256" key="1">
    <source>
        <dbReference type="ARBA" id="ARBA00022679"/>
    </source>
</evidence>
<organism evidence="4 5">
    <name type="scientific">Nocardioides exalbidus</name>
    <dbReference type="NCBI Taxonomy" id="402596"/>
    <lineage>
        <taxon>Bacteria</taxon>
        <taxon>Bacillati</taxon>
        <taxon>Actinomycetota</taxon>
        <taxon>Actinomycetes</taxon>
        <taxon>Propionibacteriales</taxon>
        <taxon>Nocardioidaceae</taxon>
        <taxon>Nocardioides</taxon>
    </lineage>
</organism>
<proteinExistence type="predicted"/>
<dbReference type="Pfam" id="PF02709">
    <property type="entry name" value="Glyco_transf_7C"/>
    <property type="match status" value="1"/>
</dbReference>
<dbReference type="InterPro" id="IPR027791">
    <property type="entry name" value="Galactosyl_T_C"/>
</dbReference>
<dbReference type="OrthoDB" id="9802632at2"/>
<evidence type="ECO:0000259" key="2">
    <source>
        <dbReference type="Pfam" id="PF00535"/>
    </source>
</evidence>
<dbReference type="InterPro" id="IPR001173">
    <property type="entry name" value="Glyco_trans_2-like"/>
</dbReference>